<dbReference type="PANTHER" id="PTHR37543">
    <property type="entry name" value="CCCH ZINC FINGER DNA BINDING PROTEIN (AFU_ORTHOLOGUE AFUA_5G12760)"/>
    <property type="match status" value="1"/>
</dbReference>
<dbReference type="VEuPathDB" id="FungiDB:C8Q69DRAFT_469528"/>
<feature type="coiled-coil region" evidence="5">
    <location>
        <begin position="35"/>
        <end position="62"/>
    </location>
</feature>
<dbReference type="Proteomes" id="UP000283841">
    <property type="component" value="Unassembled WGS sequence"/>
</dbReference>
<proteinExistence type="predicted"/>
<evidence type="ECO:0000313" key="9">
    <source>
        <dbReference type="Proteomes" id="UP000283841"/>
    </source>
</evidence>
<dbReference type="Pfam" id="PF25543">
    <property type="entry name" value="zf-CCCH_tandem"/>
    <property type="match status" value="1"/>
</dbReference>
<dbReference type="GeneID" id="39600043"/>
<dbReference type="InterPro" id="IPR057654">
    <property type="entry name" value="Znf-CCCH_tandem"/>
</dbReference>
<feature type="region of interest" description="Disordered" evidence="6">
    <location>
        <begin position="314"/>
        <end position="333"/>
    </location>
</feature>
<dbReference type="InterPro" id="IPR000571">
    <property type="entry name" value="Znf_CCCH"/>
</dbReference>
<dbReference type="Pfam" id="PF25542">
    <property type="entry name" value="zf-CCCH_12"/>
    <property type="match status" value="1"/>
</dbReference>
<evidence type="ECO:0000259" key="7">
    <source>
        <dbReference type="PROSITE" id="PS50103"/>
    </source>
</evidence>
<dbReference type="InterPro" id="IPR057683">
    <property type="entry name" value="DUF7923"/>
</dbReference>
<dbReference type="AlphaFoldDB" id="A0A443HTX1"/>
<gene>
    <name evidence="8" type="ORF">C8Q69DRAFT_469528</name>
</gene>
<keyword evidence="1 4" id="KW-0479">Metal-binding</keyword>
<sequence length="480" mass="53937">MFEKAGIPSLEDGPNEFIGFDKKNNDVHWKLIGKFQRLAESYRRLRLELDEERATNAKYERLVRPKDDDPFVLVLIDGNNHIFAKDLIKAGKEGGATAAYLLQDSIKRLLCSNLDNEGPGCKVLVRVYADIARLSIALHRAGIAGNESRSLAPFVASFNSTQGAFDFIDVGDTESMEPKVKATFDVFMAHPQCKHIFFGACNDTRHLSLLTPYSGKLDWITLIKGNSFESEFDSLELPVVEIPSVFESCQREEVATVTSLFSTRASDPRPSAKICKYFSKGMCRYGKKCLNVHEITGRTGSTMQQTKGTENLPQAVRNGSVDSSRGLSNGTAEREELIQLNKRGERVDELIPRPPLEAWRLYNMRIGVRKLCAAYHLGGKCSTPNCGYDHSHVDPPVLDVLRYLVRMAPCHKGPACRRAGCYLGHMCQRHNCKGYKPCKFRHYGHYIDREIVKEIPPAKREHEKESIGSDEDLVEPLIIL</sequence>
<dbReference type="SUPFAM" id="SSF90229">
    <property type="entry name" value="CCCH zinc finger"/>
    <property type="match status" value="1"/>
</dbReference>
<keyword evidence="5" id="KW-0175">Coiled coil</keyword>
<evidence type="ECO:0000313" key="8">
    <source>
        <dbReference type="EMBL" id="RWQ95265.1"/>
    </source>
</evidence>
<feature type="compositionally biased region" description="Polar residues" evidence="6">
    <location>
        <begin position="320"/>
        <end position="331"/>
    </location>
</feature>
<organism evidence="8 9">
    <name type="scientific">Byssochlamys spectabilis</name>
    <name type="common">Paecilomyces variotii</name>
    <dbReference type="NCBI Taxonomy" id="264951"/>
    <lineage>
        <taxon>Eukaryota</taxon>
        <taxon>Fungi</taxon>
        <taxon>Dikarya</taxon>
        <taxon>Ascomycota</taxon>
        <taxon>Pezizomycotina</taxon>
        <taxon>Eurotiomycetes</taxon>
        <taxon>Eurotiomycetidae</taxon>
        <taxon>Eurotiales</taxon>
        <taxon>Thermoascaceae</taxon>
        <taxon>Paecilomyces</taxon>
    </lineage>
</organism>
<evidence type="ECO:0000256" key="4">
    <source>
        <dbReference type="PROSITE-ProRule" id="PRU00723"/>
    </source>
</evidence>
<dbReference type="RefSeq" id="XP_028484910.1">
    <property type="nucleotide sequence ID" value="XM_028630766.1"/>
</dbReference>
<feature type="domain" description="C3H1-type" evidence="7">
    <location>
        <begin position="269"/>
        <end position="296"/>
    </location>
</feature>
<dbReference type="SMART" id="SM00356">
    <property type="entry name" value="ZnF_C3H1"/>
    <property type="match status" value="2"/>
</dbReference>
<accession>A0A443HTX1</accession>
<dbReference type="PROSITE" id="PS50103">
    <property type="entry name" value="ZF_C3H1"/>
    <property type="match status" value="1"/>
</dbReference>
<comment type="caution">
    <text evidence="8">The sequence shown here is derived from an EMBL/GenBank/DDBJ whole genome shotgun (WGS) entry which is preliminary data.</text>
</comment>
<evidence type="ECO:0000256" key="2">
    <source>
        <dbReference type="ARBA" id="ARBA00022771"/>
    </source>
</evidence>
<dbReference type="PANTHER" id="PTHR37543:SF1">
    <property type="entry name" value="CCCH ZINC FINGER DNA BINDING PROTEIN (AFU_ORTHOLOGUE AFUA_5G12760)"/>
    <property type="match status" value="1"/>
</dbReference>
<evidence type="ECO:0000256" key="6">
    <source>
        <dbReference type="SAM" id="MobiDB-lite"/>
    </source>
</evidence>
<dbReference type="STRING" id="264951.A0A443HTX1"/>
<dbReference type="Pfam" id="PF25540">
    <property type="entry name" value="DUF7923"/>
    <property type="match status" value="1"/>
</dbReference>
<dbReference type="Gene3D" id="4.10.1000.10">
    <property type="entry name" value="Zinc finger, CCCH-type"/>
    <property type="match status" value="1"/>
</dbReference>
<keyword evidence="2 4" id="KW-0863">Zinc-finger</keyword>
<dbReference type="EMBL" id="RCNU01000006">
    <property type="protein sequence ID" value="RWQ95265.1"/>
    <property type="molecule type" value="Genomic_DNA"/>
</dbReference>
<keyword evidence="9" id="KW-1185">Reference proteome</keyword>
<reference evidence="8 9" key="1">
    <citation type="journal article" date="2018" name="Front. Microbiol.">
        <title>Genomic and genetic insights into a cosmopolitan fungus, Paecilomyces variotii (Eurotiales).</title>
        <authorList>
            <person name="Urquhart A.S."/>
            <person name="Mondo S.J."/>
            <person name="Makela M.R."/>
            <person name="Hane J.K."/>
            <person name="Wiebenga A."/>
            <person name="He G."/>
            <person name="Mihaltcheva S."/>
            <person name="Pangilinan J."/>
            <person name="Lipzen A."/>
            <person name="Barry K."/>
            <person name="de Vries R.P."/>
            <person name="Grigoriev I.V."/>
            <person name="Idnurm A."/>
        </authorList>
    </citation>
    <scope>NUCLEOTIDE SEQUENCE [LARGE SCALE GENOMIC DNA]</scope>
    <source>
        <strain evidence="8 9">CBS 101075</strain>
    </source>
</reference>
<dbReference type="InterPro" id="IPR036855">
    <property type="entry name" value="Znf_CCCH_sf"/>
</dbReference>
<keyword evidence="3 4" id="KW-0862">Zinc</keyword>
<evidence type="ECO:0000256" key="5">
    <source>
        <dbReference type="SAM" id="Coils"/>
    </source>
</evidence>
<dbReference type="GO" id="GO:0008270">
    <property type="term" value="F:zinc ion binding"/>
    <property type="evidence" value="ECO:0007669"/>
    <property type="project" value="UniProtKB-KW"/>
</dbReference>
<feature type="zinc finger region" description="C3H1-type" evidence="4">
    <location>
        <begin position="269"/>
        <end position="296"/>
    </location>
</feature>
<evidence type="ECO:0000256" key="1">
    <source>
        <dbReference type="ARBA" id="ARBA00022723"/>
    </source>
</evidence>
<name>A0A443HTX1_BYSSP</name>
<evidence type="ECO:0000256" key="3">
    <source>
        <dbReference type="ARBA" id="ARBA00022833"/>
    </source>
</evidence>
<protein>
    <submittedName>
        <fullName evidence="8">C-x8-C-x5-C-x3-H type zinc finger protein</fullName>
    </submittedName>
</protein>